<feature type="compositionally biased region" description="Low complexity" evidence="1">
    <location>
        <begin position="1"/>
        <end position="23"/>
    </location>
</feature>
<dbReference type="Proteomes" id="UP000811246">
    <property type="component" value="Unassembled WGS sequence"/>
</dbReference>
<evidence type="ECO:0000256" key="1">
    <source>
        <dbReference type="SAM" id="MobiDB-lite"/>
    </source>
</evidence>
<organism evidence="2 3">
    <name type="scientific">Carya illinoinensis</name>
    <name type="common">Pecan</name>
    <dbReference type="NCBI Taxonomy" id="32201"/>
    <lineage>
        <taxon>Eukaryota</taxon>
        <taxon>Viridiplantae</taxon>
        <taxon>Streptophyta</taxon>
        <taxon>Embryophyta</taxon>
        <taxon>Tracheophyta</taxon>
        <taxon>Spermatophyta</taxon>
        <taxon>Magnoliopsida</taxon>
        <taxon>eudicotyledons</taxon>
        <taxon>Gunneridae</taxon>
        <taxon>Pentapetalae</taxon>
        <taxon>rosids</taxon>
        <taxon>fabids</taxon>
        <taxon>Fagales</taxon>
        <taxon>Juglandaceae</taxon>
        <taxon>Carya</taxon>
    </lineage>
</organism>
<feature type="region of interest" description="Disordered" evidence="1">
    <location>
        <begin position="1"/>
        <end position="34"/>
    </location>
</feature>
<evidence type="ECO:0000313" key="3">
    <source>
        <dbReference type="Proteomes" id="UP000811246"/>
    </source>
</evidence>
<name>A0A922A0I9_CARIL</name>
<evidence type="ECO:0000313" key="2">
    <source>
        <dbReference type="EMBL" id="KAG6618051.1"/>
    </source>
</evidence>
<sequence>MKPDTSGLESSSTLFSASSELSGNGFPSSPSFELPRTVDLSFRFEI</sequence>
<reference evidence="2" key="1">
    <citation type="submission" date="2021-01" db="EMBL/GenBank/DDBJ databases">
        <authorList>
            <person name="Lovell J.T."/>
            <person name="Bentley N."/>
            <person name="Bhattarai G."/>
            <person name="Jenkins J.W."/>
            <person name="Sreedasyam A."/>
            <person name="Alarcon Y."/>
            <person name="Bock C."/>
            <person name="Boston L."/>
            <person name="Carlson J."/>
            <person name="Cervantes K."/>
            <person name="Clermont K."/>
            <person name="Krom N."/>
            <person name="Kubenka K."/>
            <person name="Mamidi S."/>
            <person name="Mattison C."/>
            <person name="Monteros M."/>
            <person name="Pisani C."/>
            <person name="Plott C."/>
            <person name="Rajasekar S."/>
            <person name="Rhein H.S."/>
            <person name="Rohla C."/>
            <person name="Song M."/>
            <person name="Hilaire R.S."/>
            <person name="Shu S."/>
            <person name="Wells L."/>
            <person name="Wang X."/>
            <person name="Webber J."/>
            <person name="Heerema R.J."/>
            <person name="Klein P."/>
            <person name="Conner P."/>
            <person name="Grauke L."/>
            <person name="Grimwood J."/>
            <person name="Schmutz J."/>
            <person name="Randall J.J."/>
        </authorList>
    </citation>
    <scope>NUCLEOTIDE SEQUENCE</scope>
    <source>
        <tissue evidence="2">Leaf</tissue>
    </source>
</reference>
<dbReference type="AlphaFoldDB" id="A0A922A0I9"/>
<proteinExistence type="predicted"/>
<gene>
    <name evidence="2" type="ORF">I3842_Q133300</name>
</gene>
<comment type="caution">
    <text evidence="2">The sequence shown here is derived from an EMBL/GenBank/DDBJ whole genome shotgun (WGS) entry which is preliminary data.</text>
</comment>
<protein>
    <submittedName>
        <fullName evidence="2">Uncharacterized protein</fullName>
    </submittedName>
</protein>
<accession>A0A922A0I9</accession>
<dbReference type="EMBL" id="MU229043">
    <property type="protein sequence ID" value="KAG6618051.1"/>
    <property type="molecule type" value="Genomic_DNA"/>
</dbReference>